<dbReference type="PANTHER" id="PTHR48100:SF1">
    <property type="entry name" value="HISTIDINE PHOSPHATASE FAMILY PROTEIN-RELATED"/>
    <property type="match status" value="1"/>
</dbReference>
<dbReference type="PANTHER" id="PTHR48100">
    <property type="entry name" value="BROAD-SPECIFICITY PHOSPHATASE YOR283W-RELATED"/>
    <property type="match status" value="1"/>
</dbReference>
<evidence type="ECO:0000256" key="1">
    <source>
        <dbReference type="SAM" id="MobiDB-lite"/>
    </source>
</evidence>
<dbReference type="SUPFAM" id="SSF53254">
    <property type="entry name" value="Phosphoglycerate mutase-like"/>
    <property type="match status" value="1"/>
</dbReference>
<reference evidence="3" key="1">
    <citation type="journal article" date="2011" name="Stand. Genomic Sci.">
        <title>Genome sequence of the filamentous, gliding Thiothrix nivea neotype strain (JP2(T)).</title>
        <authorList>
            <person name="Lapidus A."/>
            <person name="Nolan M."/>
            <person name="Lucas S."/>
            <person name="Glavina Del Rio T."/>
            <person name="Tice H."/>
            <person name="Cheng J.F."/>
            <person name="Tapia R."/>
            <person name="Han C."/>
            <person name="Goodwin L."/>
            <person name="Pitluck S."/>
            <person name="Liolios K."/>
            <person name="Pagani I."/>
            <person name="Ivanova N."/>
            <person name="Huntemann M."/>
            <person name="Mavromatis K."/>
            <person name="Mikhailova N."/>
            <person name="Pati A."/>
            <person name="Chen A."/>
            <person name="Palaniappan K."/>
            <person name="Land M."/>
            <person name="Brambilla E.M."/>
            <person name="Rohde M."/>
            <person name="Abt B."/>
            <person name="Verbarg S."/>
            <person name="Goker M."/>
            <person name="Bristow J."/>
            <person name="Eisen J.A."/>
            <person name="Markowitz V."/>
            <person name="Hugenholtz P."/>
            <person name="Kyrpides N.C."/>
            <person name="Klenk H.P."/>
            <person name="Woyke T."/>
        </authorList>
    </citation>
    <scope>NUCLEOTIDE SEQUENCE [LARGE SCALE GENOMIC DNA]</scope>
    <source>
        <strain evidence="3">ATCC 35100 / DSM 5205 / JP2</strain>
    </source>
</reference>
<feature type="region of interest" description="Disordered" evidence="1">
    <location>
        <begin position="1"/>
        <end position="24"/>
    </location>
</feature>
<dbReference type="PIRSF" id="PIRSF000709">
    <property type="entry name" value="6PFK_2-Ptase"/>
    <property type="match status" value="1"/>
</dbReference>
<dbReference type="Pfam" id="PF00300">
    <property type="entry name" value="His_Phos_1"/>
    <property type="match status" value="1"/>
</dbReference>
<keyword evidence="3" id="KW-1185">Reference proteome</keyword>
<name>A0A656HB70_THINJ</name>
<dbReference type="AlphaFoldDB" id="A0A656HB70"/>
<dbReference type="InterPro" id="IPR013078">
    <property type="entry name" value="His_Pase_superF_clade-1"/>
</dbReference>
<dbReference type="RefSeq" id="WP_002707494.1">
    <property type="nucleotide sequence ID" value="NZ_JH651384.1"/>
</dbReference>
<dbReference type="InterPro" id="IPR050275">
    <property type="entry name" value="PGM_Phosphatase"/>
</dbReference>
<dbReference type="InterPro" id="IPR029033">
    <property type="entry name" value="His_PPase_superfam"/>
</dbReference>
<dbReference type="Gene3D" id="3.40.50.1240">
    <property type="entry name" value="Phosphoglycerate mutase-like"/>
    <property type="match status" value="1"/>
</dbReference>
<feature type="compositionally biased region" description="Basic and acidic residues" evidence="1">
    <location>
        <begin position="1"/>
        <end position="16"/>
    </location>
</feature>
<dbReference type="EMBL" id="JH651384">
    <property type="protein sequence ID" value="EIJ33543.1"/>
    <property type="molecule type" value="Genomic_DNA"/>
</dbReference>
<dbReference type="GO" id="GO:0016791">
    <property type="term" value="F:phosphatase activity"/>
    <property type="evidence" value="ECO:0007669"/>
    <property type="project" value="TreeGrafter"/>
</dbReference>
<dbReference type="Proteomes" id="UP000005317">
    <property type="component" value="Unassembled WGS sequence"/>
</dbReference>
<sequence length="191" mass="21201">MTRIDFLRHGEPEGGNRYRGSGTDDPLSAAGWQQMWAALEGKAGWDAVVSSPMLRCRAFAEALAGSRSLPLEIIHDLREAGYGVWEGRAPAEISATEPEAYRALYSDPLHCRPQGAEPLKTFTSRVTQAWWQVMEKYAGQHVLLVSHAGTMRAILNHVLDAPITSQQRFSLSYAAFFSLQQDMQKGIQVLL</sequence>
<accession>A0A656HB70</accession>
<proteinExistence type="predicted"/>
<organism evidence="2 3">
    <name type="scientific">Thiothrix nivea (strain ATCC 35100 / DSM 5205 / JP2)</name>
    <dbReference type="NCBI Taxonomy" id="870187"/>
    <lineage>
        <taxon>Bacteria</taxon>
        <taxon>Pseudomonadati</taxon>
        <taxon>Pseudomonadota</taxon>
        <taxon>Gammaproteobacteria</taxon>
        <taxon>Thiotrichales</taxon>
        <taxon>Thiotrichaceae</taxon>
        <taxon>Thiothrix</taxon>
    </lineage>
</organism>
<protein>
    <submittedName>
        <fullName evidence="2">Phosphoglycerate mutase</fullName>
    </submittedName>
</protein>
<gene>
    <name evidence="2" type="ORF">Thini_0918</name>
</gene>
<dbReference type="CDD" id="cd07067">
    <property type="entry name" value="HP_PGM_like"/>
    <property type="match status" value="1"/>
</dbReference>
<evidence type="ECO:0000313" key="3">
    <source>
        <dbReference type="Proteomes" id="UP000005317"/>
    </source>
</evidence>
<dbReference type="SMART" id="SM00855">
    <property type="entry name" value="PGAM"/>
    <property type="match status" value="1"/>
</dbReference>
<dbReference type="GO" id="GO:0005737">
    <property type="term" value="C:cytoplasm"/>
    <property type="evidence" value="ECO:0007669"/>
    <property type="project" value="TreeGrafter"/>
</dbReference>
<dbReference type="OrthoDB" id="9783269at2"/>
<evidence type="ECO:0000313" key="2">
    <source>
        <dbReference type="EMBL" id="EIJ33543.1"/>
    </source>
</evidence>